<accession>A0ABQ6DBY1</accession>
<comment type="caution">
    <text evidence="1">The sequence shown here is derived from an EMBL/GenBank/DDBJ whole genome shotgun (WGS) entry which is preliminary data.</text>
</comment>
<sequence>MKILSVRDYSVSFDCRTKKLFEFPVASDFAKEKAFNAAQ</sequence>
<name>A0ABQ6DBY1_9HYPH</name>
<gene>
    <name evidence="1" type="ORF">GCM10007884_51190</name>
</gene>
<dbReference type="Proteomes" id="UP001156881">
    <property type="component" value="Unassembled WGS sequence"/>
</dbReference>
<reference evidence="2" key="1">
    <citation type="journal article" date="2019" name="Int. J. Syst. Evol. Microbiol.">
        <title>The Global Catalogue of Microorganisms (GCM) 10K type strain sequencing project: providing services to taxonomists for standard genome sequencing and annotation.</title>
        <authorList>
            <consortium name="The Broad Institute Genomics Platform"/>
            <consortium name="The Broad Institute Genome Sequencing Center for Infectious Disease"/>
            <person name="Wu L."/>
            <person name="Ma J."/>
        </authorList>
    </citation>
    <scope>NUCLEOTIDE SEQUENCE [LARGE SCALE GENOMIC DNA]</scope>
    <source>
        <strain evidence="2">NBRC 107710</strain>
    </source>
</reference>
<protein>
    <submittedName>
        <fullName evidence="1">Uncharacterized protein</fullName>
    </submittedName>
</protein>
<evidence type="ECO:0000313" key="2">
    <source>
        <dbReference type="Proteomes" id="UP001156881"/>
    </source>
</evidence>
<evidence type="ECO:0000313" key="1">
    <source>
        <dbReference type="EMBL" id="GLS47115.1"/>
    </source>
</evidence>
<organism evidence="1 2">
    <name type="scientific">Methylobacterium brachythecii</name>
    <dbReference type="NCBI Taxonomy" id="1176177"/>
    <lineage>
        <taxon>Bacteria</taxon>
        <taxon>Pseudomonadati</taxon>
        <taxon>Pseudomonadota</taxon>
        <taxon>Alphaproteobacteria</taxon>
        <taxon>Hyphomicrobiales</taxon>
        <taxon>Methylobacteriaceae</taxon>
        <taxon>Methylobacterium</taxon>
    </lineage>
</organism>
<keyword evidence="2" id="KW-1185">Reference proteome</keyword>
<dbReference type="EMBL" id="BSPG01000093">
    <property type="protein sequence ID" value="GLS47115.1"/>
    <property type="molecule type" value="Genomic_DNA"/>
</dbReference>
<proteinExistence type="predicted"/>